<protein>
    <recommendedName>
        <fullName evidence="2 4">Cell division topological specificity factor</fullName>
    </recommendedName>
</protein>
<dbReference type="RefSeq" id="WP_266122104.1">
    <property type="nucleotide sequence ID" value="NZ_JAJHNU010000001.1"/>
</dbReference>
<comment type="similarity">
    <text evidence="1 4">Belongs to the MinE family.</text>
</comment>
<proteinExistence type="inferred from homology"/>
<dbReference type="HAMAP" id="MF_00262">
    <property type="entry name" value="MinE"/>
    <property type="match status" value="1"/>
</dbReference>
<dbReference type="NCBIfam" id="NF001422">
    <property type="entry name" value="PRK00296.1"/>
    <property type="match status" value="1"/>
</dbReference>
<evidence type="ECO:0000256" key="1">
    <source>
        <dbReference type="ARBA" id="ARBA00008168"/>
    </source>
</evidence>
<comment type="caution">
    <text evidence="5">The sequence shown here is derived from an EMBL/GenBank/DDBJ whole genome shotgun (WGS) entry which is preliminary data.</text>
</comment>
<evidence type="ECO:0000256" key="4">
    <source>
        <dbReference type="HAMAP-Rule" id="MF_00262"/>
    </source>
</evidence>
<accession>A0ABT8EHH8</accession>
<dbReference type="InterPro" id="IPR005527">
    <property type="entry name" value="MinE"/>
</dbReference>
<dbReference type="Pfam" id="PF03776">
    <property type="entry name" value="MinE"/>
    <property type="match status" value="1"/>
</dbReference>
<keyword evidence="6" id="KW-1185">Reference proteome</keyword>
<comment type="function">
    <text evidence="3 4">Prevents the cell division inhibition by proteins MinC and MinD at internal division sites while permitting inhibition at polar sites. This ensures cell division at the proper site by restricting the formation of a division septum at the midpoint of the long axis of the cell.</text>
</comment>
<dbReference type="Gene3D" id="3.30.1070.10">
    <property type="entry name" value="Cell division topological specificity factor MinE"/>
    <property type="match status" value="1"/>
</dbReference>
<dbReference type="NCBIfam" id="NF010595">
    <property type="entry name" value="PRK13989.1"/>
    <property type="match status" value="1"/>
</dbReference>
<sequence length="94" mass="10493">MSFLSFLLGHKKTSASVAKDRLQLILINERGRGGIAPDYLPRLQKELIEVISRYVSINPDDIKVNLDRQDSLEVLEVKIEMPQVDANSASADKA</sequence>
<evidence type="ECO:0000313" key="6">
    <source>
        <dbReference type="Proteomes" id="UP001168613"/>
    </source>
</evidence>
<dbReference type="Proteomes" id="UP001168613">
    <property type="component" value="Unassembled WGS sequence"/>
</dbReference>
<name>A0ABT8EHH8_9BURK</name>
<keyword evidence="4" id="KW-0131">Cell cycle</keyword>
<organism evidence="5 6">
    <name type="scientific">Alcaligenes endophyticus</name>
    <dbReference type="NCBI Taxonomy" id="1929088"/>
    <lineage>
        <taxon>Bacteria</taxon>
        <taxon>Pseudomonadati</taxon>
        <taxon>Pseudomonadota</taxon>
        <taxon>Betaproteobacteria</taxon>
        <taxon>Burkholderiales</taxon>
        <taxon>Alcaligenaceae</taxon>
        <taxon>Alcaligenes</taxon>
    </lineage>
</organism>
<dbReference type="InterPro" id="IPR036707">
    <property type="entry name" value="MinE_sf"/>
</dbReference>
<reference evidence="5" key="1">
    <citation type="submission" date="2021-11" db="EMBL/GenBank/DDBJ databases">
        <title>Draft genome sequence of Alcaligenes endophyticus type strain CCUG 75668T.</title>
        <authorList>
            <person name="Salva-Serra F."/>
            <person name="Duran R.E."/>
            <person name="Seeger M."/>
            <person name="Moore E.R.B."/>
            <person name="Jaen-Luchoro D."/>
        </authorList>
    </citation>
    <scope>NUCLEOTIDE SEQUENCE</scope>
    <source>
        <strain evidence="5">CCUG 75668</strain>
    </source>
</reference>
<evidence type="ECO:0000256" key="3">
    <source>
        <dbReference type="ARBA" id="ARBA00025265"/>
    </source>
</evidence>
<gene>
    <name evidence="4 5" type="primary">minE</name>
    <name evidence="5" type="ORF">LMS43_04735</name>
</gene>
<dbReference type="GO" id="GO:0051301">
    <property type="term" value="P:cell division"/>
    <property type="evidence" value="ECO:0007669"/>
    <property type="project" value="UniProtKB-KW"/>
</dbReference>
<dbReference type="SUPFAM" id="SSF55229">
    <property type="entry name" value="Cell division protein MinE topological specificity domain"/>
    <property type="match status" value="1"/>
</dbReference>
<keyword evidence="4 5" id="KW-0132">Cell division</keyword>
<evidence type="ECO:0000313" key="5">
    <source>
        <dbReference type="EMBL" id="MDN4120590.1"/>
    </source>
</evidence>
<evidence type="ECO:0000256" key="2">
    <source>
        <dbReference type="ARBA" id="ARBA00020112"/>
    </source>
</evidence>
<dbReference type="EMBL" id="JAJHNU010000001">
    <property type="protein sequence ID" value="MDN4120590.1"/>
    <property type="molecule type" value="Genomic_DNA"/>
</dbReference>
<dbReference type="NCBIfam" id="TIGR01215">
    <property type="entry name" value="minE"/>
    <property type="match status" value="1"/>
</dbReference>